<dbReference type="InterPro" id="IPR048327">
    <property type="entry name" value="Dyp_perox_N"/>
</dbReference>
<keyword evidence="4 7" id="KW-0560">Oxidoreductase</keyword>
<dbReference type="Proteomes" id="UP000254052">
    <property type="component" value="Unassembled WGS sequence"/>
</dbReference>
<dbReference type="PANTHER" id="PTHR30521:SF0">
    <property type="entry name" value="DYP-TYPE PEROXIDASE FAMILY PROTEIN"/>
    <property type="match status" value="1"/>
</dbReference>
<dbReference type="InterPro" id="IPR011008">
    <property type="entry name" value="Dimeric_a/b-barrel"/>
</dbReference>
<gene>
    <name evidence="7" type="primary">yfeX_2</name>
    <name evidence="7" type="ORF">NCTC9962_06453</name>
</gene>
<name>A0A377D411_ECOLX</name>
<dbReference type="PANTHER" id="PTHR30521">
    <property type="entry name" value="DEFERROCHELATASE/PEROXIDASE"/>
    <property type="match status" value="1"/>
</dbReference>
<protein>
    <submittedName>
        <fullName evidence="7">Putative peroxidase</fullName>
        <ecNumber evidence="7">1.11.1.-</ecNumber>
    </submittedName>
</protein>
<feature type="domain" description="Dyp-type peroxidase N-terminal" evidence="6">
    <location>
        <begin position="5"/>
        <end position="106"/>
    </location>
</feature>
<dbReference type="GO" id="GO:0004601">
    <property type="term" value="F:peroxidase activity"/>
    <property type="evidence" value="ECO:0007669"/>
    <property type="project" value="UniProtKB-KW"/>
</dbReference>
<evidence type="ECO:0000313" key="8">
    <source>
        <dbReference type="Proteomes" id="UP000254052"/>
    </source>
</evidence>
<accession>A0A377D411</accession>
<evidence type="ECO:0000313" key="7">
    <source>
        <dbReference type="EMBL" id="STM15036.1"/>
    </source>
</evidence>
<reference evidence="7 8" key="1">
    <citation type="submission" date="2018-06" db="EMBL/GenBank/DDBJ databases">
        <authorList>
            <consortium name="Pathogen Informatics"/>
            <person name="Doyle S."/>
        </authorList>
    </citation>
    <scope>NUCLEOTIDE SEQUENCE [LARGE SCALE GENOMIC DNA]</scope>
    <source>
        <strain evidence="7 8">NCTC9962</strain>
    </source>
</reference>
<dbReference type="Pfam" id="PF04261">
    <property type="entry name" value="Dyp_perox_N"/>
    <property type="match status" value="1"/>
</dbReference>
<evidence type="ECO:0000259" key="6">
    <source>
        <dbReference type="Pfam" id="PF04261"/>
    </source>
</evidence>
<evidence type="ECO:0000256" key="1">
    <source>
        <dbReference type="ARBA" id="ARBA00001970"/>
    </source>
</evidence>
<keyword evidence="5" id="KW-0408">Iron</keyword>
<organism evidence="7 8">
    <name type="scientific">Escherichia coli</name>
    <dbReference type="NCBI Taxonomy" id="562"/>
    <lineage>
        <taxon>Bacteria</taxon>
        <taxon>Pseudomonadati</taxon>
        <taxon>Pseudomonadota</taxon>
        <taxon>Gammaproteobacteria</taxon>
        <taxon>Enterobacterales</taxon>
        <taxon>Enterobacteriaceae</taxon>
        <taxon>Escherichia</taxon>
    </lineage>
</organism>
<sequence length="122" mass="13253">MSQVQSGILPEHCRAAIWIEANVKGEVDALRAASKTFADKLATFEAKFPDAHLGAVVAFGNNTWRALSGGVGAEELKDFPGYGKGLAPTTQFDVLIHILSLRHDVTSLSPRRRWKPLVTALK</sequence>
<evidence type="ECO:0000256" key="4">
    <source>
        <dbReference type="ARBA" id="ARBA00023002"/>
    </source>
</evidence>
<comment type="cofactor">
    <cofactor evidence="1">
        <name>heme b</name>
        <dbReference type="ChEBI" id="CHEBI:60344"/>
    </cofactor>
</comment>
<keyword evidence="2 7" id="KW-0575">Peroxidase</keyword>
<dbReference type="GO" id="GO:0005829">
    <property type="term" value="C:cytosol"/>
    <property type="evidence" value="ECO:0007669"/>
    <property type="project" value="TreeGrafter"/>
</dbReference>
<dbReference type="GO" id="GO:0046872">
    <property type="term" value="F:metal ion binding"/>
    <property type="evidence" value="ECO:0007669"/>
    <property type="project" value="UniProtKB-KW"/>
</dbReference>
<evidence type="ECO:0000256" key="5">
    <source>
        <dbReference type="ARBA" id="ARBA00023004"/>
    </source>
</evidence>
<dbReference type="SUPFAM" id="SSF54909">
    <property type="entry name" value="Dimeric alpha+beta barrel"/>
    <property type="match status" value="1"/>
</dbReference>
<proteinExistence type="predicted"/>
<dbReference type="AlphaFoldDB" id="A0A377D411"/>
<dbReference type="GO" id="GO:0020037">
    <property type="term" value="F:heme binding"/>
    <property type="evidence" value="ECO:0007669"/>
    <property type="project" value="InterPro"/>
</dbReference>
<dbReference type="InterPro" id="IPR006314">
    <property type="entry name" value="Dyp_peroxidase"/>
</dbReference>
<dbReference type="EMBL" id="UGED01000018">
    <property type="protein sequence ID" value="STM15036.1"/>
    <property type="molecule type" value="Genomic_DNA"/>
</dbReference>
<dbReference type="EC" id="1.11.1.-" evidence="7"/>
<evidence type="ECO:0000256" key="2">
    <source>
        <dbReference type="ARBA" id="ARBA00022559"/>
    </source>
</evidence>
<keyword evidence="3" id="KW-0479">Metal-binding</keyword>
<evidence type="ECO:0000256" key="3">
    <source>
        <dbReference type="ARBA" id="ARBA00022723"/>
    </source>
</evidence>